<protein>
    <submittedName>
        <fullName evidence="1">Uncharacterized protein</fullName>
    </submittedName>
</protein>
<proteinExistence type="predicted"/>
<keyword evidence="2" id="KW-1185">Reference proteome</keyword>
<dbReference type="Proteomes" id="UP000619761">
    <property type="component" value="Unassembled WGS sequence"/>
</dbReference>
<name>A0ABQ3AQZ6_9GAMM</name>
<accession>A0ABQ3AQZ6</accession>
<sequence>MTAIHAPAAMHKVHDGLSYTILLKPDDTTVYLDINELGLHHHQVRTVCEKNDWDHLEEEGDHAAFTIIDLHNAAPKVFL</sequence>
<dbReference type="RefSeq" id="WP_189415363.1">
    <property type="nucleotide sequence ID" value="NZ_BMYZ01000001.1"/>
</dbReference>
<dbReference type="EMBL" id="BMYZ01000001">
    <property type="protein sequence ID" value="GGY62650.1"/>
    <property type="molecule type" value="Genomic_DNA"/>
</dbReference>
<evidence type="ECO:0000313" key="1">
    <source>
        <dbReference type="EMBL" id="GGY62650.1"/>
    </source>
</evidence>
<gene>
    <name evidence="1" type="ORF">GCM10011613_02700</name>
</gene>
<evidence type="ECO:0000313" key="2">
    <source>
        <dbReference type="Proteomes" id="UP000619761"/>
    </source>
</evidence>
<organism evidence="1 2">
    <name type="scientific">Cellvibrio zantedeschiae</name>
    <dbReference type="NCBI Taxonomy" id="1237077"/>
    <lineage>
        <taxon>Bacteria</taxon>
        <taxon>Pseudomonadati</taxon>
        <taxon>Pseudomonadota</taxon>
        <taxon>Gammaproteobacteria</taxon>
        <taxon>Cellvibrionales</taxon>
        <taxon>Cellvibrionaceae</taxon>
        <taxon>Cellvibrio</taxon>
    </lineage>
</organism>
<reference evidence="2" key="1">
    <citation type="journal article" date="2019" name="Int. J. Syst. Evol. Microbiol.">
        <title>The Global Catalogue of Microorganisms (GCM) 10K type strain sequencing project: providing services to taxonomists for standard genome sequencing and annotation.</title>
        <authorList>
            <consortium name="The Broad Institute Genomics Platform"/>
            <consortium name="The Broad Institute Genome Sequencing Center for Infectious Disease"/>
            <person name="Wu L."/>
            <person name="Ma J."/>
        </authorList>
    </citation>
    <scope>NUCLEOTIDE SEQUENCE [LARGE SCALE GENOMIC DNA]</scope>
    <source>
        <strain evidence="2">KCTC 32239</strain>
    </source>
</reference>
<comment type="caution">
    <text evidence="1">The sequence shown here is derived from an EMBL/GenBank/DDBJ whole genome shotgun (WGS) entry which is preliminary data.</text>
</comment>